<name>A0ABQ4EBV2_9ACTN</name>
<dbReference type="Proteomes" id="UP000646749">
    <property type="component" value="Unassembled WGS sequence"/>
</dbReference>
<dbReference type="InterPro" id="IPR027417">
    <property type="entry name" value="P-loop_NTPase"/>
</dbReference>
<organism evidence="1 2">
    <name type="scientific">Plantactinospora endophytica</name>
    <dbReference type="NCBI Taxonomy" id="673535"/>
    <lineage>
        <taxon>Bacteria</taxon>
        <taxon>Bacillati</taxon>
        <taxon>Actinomycetota</taxon>
        <taxon>Actinomycetes</taxon>
        <taxon>Micromonosporales</taxon>
        <taxon>Micromonosporaceae</taxon>
        <taxon>Plantactinospora</taxon>
    </lineage>
</organism>
<accession>A0ABQ4EBV2</accession>
<sequence length="333" mass="37957">MVSRAERSDYWRRVRQRWDAAEGAISTERTRTATVDRSLIRSLATRFLGPEATIVITGERGAGKTELYRTLTGALPRRRVGRSDRREELRAGLRTEAQRIRSTFFVVPGQDSDPQGTSLEELFSGDRAPRGVVHLVTGGYDWVWGTRERALVEEGLLAEQRMRAEELSRLDPDQPGDADRLAELTSLQEHPLLWHLRQNQMENELRRFQELCRDYLRPAWTRPATANRPIWLIVGVVKCDLWYDERAAVRDHYLPGDATPDTSFRTELRNLVNEVGAARLAQLAVVPVASYPQPYALTPRIGEHRPALGKEETDSLVNHFRNLVGEFCGTPKH</sequence>
<evidence type="ECO:0000313" key="1">
    <source>
        <dbReference type="EMBL" id="GIG92213.1"/>
    </source>
</evidence>
<comment type="caution">
    <text evidence="1">The sequence shown here is derived from an EMBL/GenBank/DDBJ whole genome shotgun (WGS) entry which is preliminary data.</text>
</comment>
<proteinExistence type="predicted"/>
<reference evidence="1 2" key="1">
    <citation type="submission" date="2021-01" db="EMBL/GenBank/DDBJ databases">
        <title>Whole genome shotgun sequence of Plantactinospora endophytica NBRC 110450.</title>
        <authorList>
            <person name="Komaki H."/>
            <person name="Tamura T."/>
        </authorList>
    </citation>
    <scope>NUCLEOTIDE SEQUENCE [LARGE SCALE GENOMIC DNA]</scope>
    <source>
        <strain evidence="1 2">NBRC 110450</strain>
    </source>
</reference>
<keyword evidence="2" id="KW-1185">Reference proteome</keyword>
<protein>
    <recommendedName>
        <fullName evidence="3">ATP-binding protein</fullName>
    </recommendedName>
</protein>
<dbReference type="EMBL" id="BONW01000042">
    <property type="protein sequence ID" value="GIG92213.1"/>
    <property type="molecule type" value="Genomic_DNA"/>
</dbReference>
<gene>
    <name evidence="1" type="ORF">Pen02_71490</name>
</gene>
<evidence type="ECO:0000313" key="2">
    <source>
        <dbReference type="Proteomes" id="UP000646749"/>
    </source>
</evidence>
<evidence type="ECO:0008006" key="3">
    <source>
        <dbReference type="Google" id="ProtNLM"/>
    </source>
</evidence>
<dbReference type="SUPFAM" id="SSF52540">
    <property type="entry name" value="P-loop containing nucleoside triphosphate hydrolases"/>
    <property type="match status" value="1"/>
</dbReference>